<evidence type="ECO:0000313" key="1">
    <source>
        <dbReference type="EMBL" id="KAK7389726.1"/>
    </source>
</evidence>
<evidence type="ECO:0000313" key="2">
    <source>
        <dbReference type="Proteomes" id="UP001386955"/>
    </source>
</evidence>
<name>A0AAN9S6W4_PSOTE</name>
<dbReference type="Proteomes" id="UP001386955">
    <property type="component" value="Unassembled WGS sequence"/>
</dbReference>
<gene>
    <name evidence="1" type="ORF">VNO78_25006</name>
</gene>
<accession>A0AAN9S6W4</accession>
<dbReference type="SUPFAM" id="SSF51445">
    <property type="entry name" value="(Trans)glycosidases"/>
    <property type="match status" value="1"/>
</dbReference>
<dbReference type="Gene3D" id="3.20.20.80">
    <property type="entry name" value="Glycosidases"/>
    <property type="match status" value="1"/>
</dbReference>
<dbReference type="EMBL" id="JAYMYS010000006">
    <property type="protein sequence ID" value="KAK7389726.1"/>
    <property type="molecule type" value="Genomic_DNA"/>
</dbReference>
<dbReference type="AlphaFoldDB" id="A0AAN9S6W4"/>
<sequence length="93" mass="10938">MDMEGQEGEEEPRPNVVTWHNVQSMVCVISYLFWRISDNWEWAGGYGPKFGLVAIVNTDKITHEDRERAWDELQRAAKEKKTRLFIGLWINTI</sequence>
<dbReference type="InterPro" id="IPR017853">
    <property type="entry name" value="GH"/>
</dbReference>
<proteinExistence type="predicted"/>
<protein>
    <submittedName>
        <fullName evidence="1">Uncharacterized protein</fullName>
    </submittedName>
</protein>
<comment type="caution">
    <text evidence="1">The sequence shown here is derived from an EMBL/GenBank/DDBJ whole genome shotgun (WGS) entry which is preliminary data.</text>
</comment>
<keyword evidence="2" id="KW-1185">Reference proteome</keyword>
<reference evidence="1 2" key="1">
    <citation type="submission" date="2024-01" db="EMBL/GenBank/DDBJ databases">
        <title>The genomes of 5 underutilized Papilionoideae crops provide insights into root nodulation and disease resistanc.</title>
        <authorList>
            <person name="Jiang F."/>
        </authorList>
    </citation>
    <scope>NUCLEOTIDE SEQUENCE [LARGE SCALE GENOMIC DNA]</scope>
    <source>
        <strain evidence="1">DUOXIRENSHENG_FW03</strain>
        <tissue evidence="1">Leaves</tissue>
    </source>
</reference>
<organism evidence="1 2">
    <name type="scientific">Psophocarpus tetragonolobus</name>
    <name type="common">Winged bean</name>
    <name type="synonym">Dolichos tetragonolobus</name>
    <dbReference type="NCBI Taxonomy" id="3891"/>
    <lineage>
        <taxon>Eukaryota</taxon>
        <taxon>Viridiplantae</taxon>
        <taxon>Streptophyta</taxon>
        <taxon>Embryophyta</taxon>
        <taxon>Tracheophyta</taxon>
        <taxon>Spermatophyta</taxon>
        <taxon>Magnoliopsida</taxon>
        <taxon>eudicotyledons</taxon>
        <taxon>Gunneridae</taxon>
        <taxon>Pentapetalae</taxon>
        <taxon>rosids</taxon>
        <taxon>fabids</taxon>
        <taxon>Fabales</taxon>
        <taxon>Fabaceae</taxon>
        <taxon>Papilionoideae</taxon>
        <taxon>50 kb inversion clade</taxon>
        <taxon>NPAAA clade</taxon>
        <taxon>indigoferoid/millettioid clade</taxon>
        <taxon>Phaseoleae</taxon>
        <taxon>Psophocarpus</taxon>
    </lineage>
</organism>